<proteinExistence type="predicted"/>
<sequence>FTIRIGGADMPVVICFLNALSGLAASLCGFVTQNPLLVACGAMVGASGILLSQKMCRAMNRNLANVFLGLGVTPVSGKRLEPDSLQLEKKAEMTEEDKFSFSLKILKEADEVIITPGSAFRHFLLYQGCLILPQLQNLPRVVIFATTQGNYIFKHPFIILCQINP</sequence>
<feature type="transmembrane region" description="Helical" evidence="2">
    <location>
        <begin position="36"/>
        <end position="52"/>
    </location>
</feature>
<dbReference type="PANTHER" id="PTHR44758">
    <property type="entry name" value="NAD(P) TRANSHYDROGENASE SUBUNIT BETA"/>
    <property type="match status" value="1"/>
</dbReference>
<keyword evidence="1" id="KW-0520">NAD</keyword>
<feature type="non-terminal residue" evidence="4">
    <location>
        <position position="1"/>
    </location>
</feature>
<gene>
    <name evidence="4" type="ORF">S03H2_33902</name>
</gene>
<dbReference type="Pfam" id="PF02233">
    <property type="entry name" value="PNTB"/>
    <property type="match status" value="1"/>
</dbReference>
<reference evidence="4" key="1">
    <citation type="journal article" date="2014" name="Front. Microbiol.">
        <title>High frequency of phylogenetically diverse reductive dehalogenase-homologous genes in deep subseafloor sedimentary metagenomes.</title>
        <authorList>
            <person name="Kawai M."/>
            <person name="Futagami T."/>
            <person name="Toyoda A."/>
            <person name="Takaki Y."/>
            <person name="Nishi S."/>
            <person name="Hori S."/>
            <person name="Arai W."/>
            <person name="Tsubouchi T."/>
            <person name="Morono Y."/>
            <person name="Uchiyama I."/>
            <person name="Ito T."/>
            <person name="Fujiyama A."/>
            <person name="Inagaki F."/>
            <person name="Takami H."/>
        </authorList>
    </citation>
    <scope>NUCLEOTIDE SEQUENCE</scope>
    <source>
        <strain evidence="4">Expedition CK06-06</strain>
    </source>
</reference>
<dbReference type="EMBL" id="BARU01020664">
    <property type="protein sequence ID" value="GAH51584.1"/>
    <property type="molecule type" value="Genomic_DNA"/>
</dbReference>
<evidence type="ECO:0000256" key="1">
    <source>
        <dbReference type="ARBA" id="ARBA00023027"/>
    </source>
</evidence>
<protein>
    <recommendedName>
        <fullName evidence="3">NADP transhydrogenase beta-like domain-containing protein</fullName>
    </recommendedName>
</protein>
<keyword evidence="2" id="KW-1133">Transmembrane helix</keyword>
<feature type="domain" description="NADP transhydrogenase beta-like" evidence="3">
    <location>
        <begin position="1"/>
        <end position="117"/>
    </location>
</feature>
<evidence type="ECO:0000259" key="3">
    <source>
        <dbReference type="Pfam" id="PF02233"/>
    </source>
</evidence>
<evidence type="ECO:0000256" key="2">
    <source>
        <dbReference type="SAM" id="Phobius"/>
    </source>
</evidence>
<feature type="transmembrane region" description="Helical" evidence="2">
    <location>
        <begin position="12"/>
        <end position="30"/>
    </location>
</feature>
<keyword evidence="2" id="KW-0472">Membrane</keyword>
<dbReference type="InterPro" id="IPR034300">
    <property type="entry name" value="PNTB-like"/>
</dbReference>
<dbReference type="PANTHER" id="PTHR44758:SF1">
    <property type="entry name" value="NAD(P) TRANSHYDROGENASE SUBUNIT BETA"/>
    <property type="match status" value="1"/>
</dbReference>
<keyword evidence="2" id="KW-0812">Transmembrane</keyword>
<name>X1HCM7_9ZZZZ</name>
<organism evidence="4">
    <name type="scientific">marine sediment metagenome</name>
    <dbReference type="NCBI Taxonomy" id="412755"/>
    <lineage>
        <taxon>unclassified sequences</taxon>
        <taxon>metagenomes</taxon>
        <taxon>ecological metagenomes</taxon>
    </lineage>
</organism>
<evidence type="ECO:0000313" key="4">
    <source>
        <dbReference type="EMBL" id="GAH51584.1"/>
    </source>
</evidence>
<accession>X1HCM7</accession>
<dbReference type="AlphaFoldDB" id="X1HCM7"/>
<comment type="caution">
    <text evidence="4">The sequence shown here is derived from an EMBL/GenBank/DDBJ whole genome shotgun (WGS) entry which is preliminary data.</text>
</comment>